<dbReference type="PANTHER" id="PTHR35037:SF7">
    <property type="entry name" value="AUTOTRANSPORTER"/>
    <property type="match status" value="1"/>
</dbReference>
<dbReference type="InterPro" id="IPR012332">
    <property type="entry name" value="Autotransporter_pectin_lyase_C"/>
</dbReference>
<evidence type="ECO:0000259" key="2">
    <source>
        <dbReference type="PROSITE" id="PS51208"/>
    </source>
</evidence>
<dbReference type="InterPro" id="IPR036709">
    <property type="entry name" value="Autotransporte_beta_dom_sf"/>
</dbReference>
<proteinExistence type="predicted"/>
<accession>A0A6G9IE86</accession>
<organism evidence="3 4">
    <name type="scientific">Zophobihabitans entericus</name>
    <dbReference type="NCBI Taxonomy" id="1635327"/>
    <lineage>
        <taxon>Bacteria</taxon>
        <taxon>Pseudomonadati</taxon>
        <taxon>Pseudomonadota</taxon>
        <taxon>Gammaproteobacteria</taxon>
        <taxon>Orbales</taxon>
        <taxon>Orbaceae</taxon>
        <taxon>Zophobihabitans</taxon>
    </lineage>
</organism>
<dbReference type="Pfam" id="PF03212">
    <property type="entry name" value="Pertactin"/>
    <property type="match status" value="1"/>
</dbReference>
<protein>
    <submittedName>
        <fullName evidence="3">Autotransporter outer membrane beta-barrel domain-containing protein</fullName>
    </submittedName>
</protein>
<feature type="domain" description="Autotransporter" evidence="2">
    <location>
        <begin position="512"/>
        <end position="788"/>
    </location>
</feature>
<gene>
    <name evidence="3" type="ORF">IPMB12_10100</name>
</gene>
<dbReference type="EMBL" id="CP050253">
    <property type="protein sequence ID" value="QIQ22004.1"/>
    <property type="molecule type" value="Genomic_DNA"/>
</dbReference>
<dbReference type="PROSITE" id="PS51208">
    <property type="entry name" value="AUTOTRANSPORTER"/>
    <property type="match status" value="1"/>
</dbReference>
<reference evidence="3 4" key="1">
    <citation type="submission" date="2020-03" db="EMBL/GenBank/DDBJ databases">
        <title>Complete genome sequence of Orbus sp. IPMB12 (BCRC 80908).</title>
        <authorList>
            <person name="Lo W.-S."/>
            <person name="Chang T.-H."/>
            <person name="Kuo C.-H."/>
        </authorList>
    </citation>
    <scope>NUCLEOTIDE SEQUENCE [LARGE SCALE GENOMIC DNA]</scope>
    <source>
        <strain evidence="3 4">IPMB12</strain>
    </source>
</reference>
<name>A0A6G9IE86_9GAMM</name>
<dbReference type="Pfam" id="PF03797">
    <property type="entry name" value="Autotransporter"/>
    <property type="match status" value="1"/>
</dbReference>
<dbReference type="InterPro" id="IPR006315">
    <property type="entry name" value="OM_autotransptr_brl_dom"/>
</dbReference>
<dbReference type="AlphaFoldDB" id="A0A6G9IE86"/>
<evidence type="ECO:0000256" key="1">
    <source>
        <dbReference type="ARBA" id="ARBA00022729"/>
    </source>
</evidence>
<dbReference type="InterPro" id="IPR051551">
    <property type="entry name" value="Autotransporter_adhesion"/>
</dbReference>
<dbReference type="GO" id="GO:0019867">
    <property type="term" value="C:outer membrane"/>
    <property type="evidence" value="ECO:0007669"/>
    <property type="project" value="InterPro"/>
</dbReference>
<keyword evidence="1" id="KW-0732">Signal</keyword>
<evidence type="ECO:0000313" key="3">
    <source>
        <dbReference type="EMBL" id="QIQ22004.1"/>
    </source>
</evidence>
<dbReference type="PANTHER" id="PTHR35037">
    <property type="entry name" value="C-TERMINAL REGION OF AIDA-LIKE PROTEIN"/>
    <property type="match status" value="1"/>
</dbReference>
<dbReference type="SUPFAM" id="SSF51126">
    <property type="entry name" value="Pectin lyase-like"/>
    <property type="match status" value="1"/>
</dbReference>
<keyword evidence="4" id="KW-1185">Reference proteome</keyword>
<dbReference type="RefSeq" id="WP_166917301.1">
    <property type="nucleotide sequence ID" value="NZ_CP050253.1"/>
</dbReference>
<dbReference type="NCBIfam" id="TIGR01414">
    <property type="entry name" value="autotrans_barl"/>
    <property type="match status" value="1"/>
</dbReference>
<sequence>MSSTSIFAAGTLNYNNTLYYYSGSTPLSSYDEIIIDTNTVAGGFTPLQGFGIYGNNYTLKNVTITTKGSTADAIQVNAGGLLQTYEKLTINAYGSSADGINVTENVSGLNSTVRVGNGSYIYSQDGVGVRANIAKTVGVSSIIEIGDNLEVITGGSGSNLLDSKGYGIYAGIRSWTASSAVGEARVTIGNNSKITTNGSSAHAIYANRGGVIQLGSTEIETKQANAYGIFAEAGSAGGVTRGSVVDLLGDTKVTVVNNGYAMQATGAGSVISSNNSDTGTRTSGVYTVTGNMRAQTGGKIDLNMTNGSVFLGNTTVDANSTLNLNISGTNSLWRMSNSSTVTDLKVSGATIQLGDQTSTVIPSNKVTLTAKTLEGSGTFVFRSEIDGSNNHTDFLVIDGVANGNHKTTVNDSLNGGSTVTGDERIHIIKTEGGNANFTISNASGTVDVGAYQYGLSTGDTIRSERTSDWYLTSQRGLTNTADNSANILNISYLLNYVENQTLLQRMGELRRSPNMDGDVWGRVYAGALTSFGSQALSDSKVKYQGMQIGVDKKFVTEEDYDIYGGAVVGLSRAYTDFQEGDGSTNSYYVGFYGTYKHVNGFYVDGVAKYLNMNNSFNTTTSGGYSVYGDGDSKGFSLSLETGKRFYFTEQPTVDEGRWYVEPQAQITYSHQSAATISSSNGLKTNLGSYESVIGRVSALLGYTTYDKNNNQVDIYVKTGYVKEFEGNTTYAFNGMENNSYNFKGHMIDNAVGVNAQIDNVHNLYIDFTYAKGNQFDQTMVNLGYRYNF</sequence>
<dbReference type="Gene3D" id="2.40.128.130">
    <property type="entry name" value="Autotransporter beta-domain"/>
    <property type="match status" value="1"/>
</dbReference>
<dbReference type="InterPro" id="IPR005546">
    <property type="entry name" value="Autotransporte_beta"/>
</dbReference>
<dbReference type="KEGG" id="orb:IPMB12_10100"/>
<dbReference type="InterPro" id="IPR011050">
    <property type="entry name" value="Pectin_lyase_fold/virulence"/>
</dbReference>
<dbReference type="InterPro" id="IPR004899">
    <property type="entry name" value="Pertactin_central"/>
</dbReference>
<dbReference type="InterPro" id="IPR003991">
    <property type="entry name" value="Pertactin_virulence_factor"/>
</dbReference>
<dbReference type="Proteomes" id="UP000501168">
    <property type="component" value="Chromosome"/>
</dbReference>
<dbReference type="SUPFAM" id="SSF103515">
    <property type="entry name" value="Autotransporter"/>
    <property type="match status" value="1"/>
</dbReference>
<dbReference type="PRINTS" id="PR01484">
    <property type="entry name" value="PRTACTNFAMLY"/>
</dbReference>
<dbReference type="SMART" id="SM00869">
    <property type="entry name" value="Autotransporter"/>
    <property type="match status" value="1"/>
</dbReference>
<dbReference type="Gene3D" id="2.160.20.20">
    <property type="match status" value="1"/>
</dbReference>
<evidence type="ECO:0000313" key="4">
    <source>
        <dbReference type="Proteomes" id="UP000501168"/>
    </source>
</evidence>
<dbReference type="InParanoid" id="A0A6G9IE86"/>